<dbReference type="Pfam" id="PF03473">
    <property type="entry name" value="MOSC"/>
    <property type="match status" value="1"/>
</dbReference>
<dbReference type="PANTHER" id="PTHR36930">
    <property type="entry name" value="METAL-SULFUR CLUSTER BIOSYNTHESIS PROTEINS YUAD-RELATED"/>
    <property type="match status" value="1"/>
</dbReference>
<name>A0A381W9S9_9ZZZZ</name>
<reference evidence="2" key="1">
    <citation type="submission" date="2018-05" db="EMBL/GenBank/DDBJ databases">
        <authorList>
            <person name="Lanie J.A."/>
            <person name="Ng W.-L."/>
            <person name="Kazmierczak K.M."/>
            <person name="Andrzejewski T.M."/>
            <person name="Davidsen T.M."/>
            <person name="Wayne K.J."/>
            <person name="Tettelin H."/>
            <person name="Glass J.I."/>
            <person name="Rusch D."/>
            <person name="Podicherti R."/>
            <person name="Tsui H.-C.T."/>
            <person name="Winkler M.E."/>
        </authorList>
    </citation>
    <scope>NUCLEOTIDE SEQUENCE</scope>
</reference>
<dbReference type="InterPro" id="IPR052716">
    <property type="entry name" value="MOSC_domain"/>
</dbReference>
<dbReference type="GO" id="GO:0003824">
    <property type="term" value="F:catalytic activity"/>
    <property type="evidence" value="ECO:0007669"/>
    <property type="project" value="InterPro"/>
</dbReference>
<protein>
    <recommendedName>
        <fullName evidence="1">MOSC domain-containing protein</fullName>
    </recommendedName>
</protein>
<evidence type="ECO:0000313" key="2">
    <source>
        <dbReference type="EMBL" id="SVA49051.1"/>
    </source>
</evidence>
<feature type="domain" description="MOSC" evidence="1">
    <location>
        <begin position="18"/>
        <end position="143"/>
    </location>
</feature>
<dbReference type="GO" id="GO:0030151">
    <property type="term" value="F:molybdenum ion binding"/>
    <property type="evidence" value="ECO:0007669"/>
    <property type="project" value="InterPro"/>
</dbReference>
<dbReference type="InterPro" id="IPR011037">
    <property type="entry name" value="Pyrv_Knase-like_insert_dom_sf"/>
</dbReference>
<dbReference type="EMBL" id="UINC01011079">
    <property type="protein sequence ID" value="SVA49051.1"/>
    <property type="molecule type" value="Genomic_DNA"/>
</dbReference>
<accession>A0A381W9S9</accession>
<dbReference type="PROSITE" id="PS51340">
    <property type="entry name" value="MOSC"/>
    <property type="match status" value="1"/>
</dbReference>
<gene>
    <name evidence="2" type="ORF">METZ01_LOCUS101905</name>
</gene>
<dbReference type="InterPro" id="IPR005302">
    <property type="entry name" value="MoCF_Sase_C"/>
</dbReference>
<dbReference type="Gene3D" id="2.40.33.20">
    <property type="entry name" value="PK beta-barrel domain-like"/>
    <property type="match status" value="1"/>
</dbReference>
<dbReference type="PANTHER" id="PTHR36930:SF1">
    <property type="entry name" value="MOSC DOMAIN-CONTAINING PROTEIN"/>
    <property type="match status" value="1"/>
</dbReference>
<dbReference type="SUPFAM" id="SSF50800">
    <property type="entry name" value="PK beta-barrel domain-like"/>
    <property type="match status" value="1"/>
</dbReference>
<proteinExistence type="predicted"/>
<dbReference type="GO" id="GO:0030170">
    <property type="term" value="F:pyridoxal phosphate binding"/>
    <property type="evidence" value="ECO:0007669"/>
    <property type="project" value="InterPro"/>
</dbReference>
<organism evidence="2">
    <name type="scientific">marine metagenome</name>
    <dbReference type="NCBI Taxonomy" id="408172"/>
    <lineage>
        <taxon>unclassified sequences</taxon>
        <taxon>metagenomes</taxon>
        <taxon>ecological metagenomes</taxon>
    </lineage>
</organism>
<dbReference type="AlphaFoldDB" id="A0A381W9S9"/>
<evidence type="ECO:0000259" key="1">
    <source>
        <dbReference type="PROSITE" id="PS51340"/>
    </source>
</evidence>
<sequence length="146" mass="16299">MGRLEAIWLKRSRGGPMDAVNEVVAVGGRGLKGGADFDQKRHVSLIEKEVFEGLEEELDAELDPAMRRANFLVAGIQLRDTPGRTLVIGDLRIFIRGETKPCRIMDEAQDGLRNALESQWRGGVHGSVLNDAVVRIGDKVHWERER</sequence>